<evidence type="ECO:0000256" key="1">
    <source>
        <dbReference type="ARBA" id="ARBA00009003"/>
    </source>
</evidence>
<protein>
    <recommendedName>
        <fullName evidence="4">Glycosyltransferase family 32 protein</fullName>
    </recommendedName>
</protein>
<keyword evidence="3" id="KW-1185">Reference proteome</keyword>
<dbReference type="Gene3D" id="3.90.550.20">
    <property type="match status" value="1"/>
</dbReference>
<evidence type="ECO:0000313" key="3">
    <source>
        <dbReference type="Proteomes" id="UP001271007"/>
    </source>
</evidence>
<sequence length="354" mass="39738">MLEGTFLKHSRIPLITHQTWRTLETESWNDIIRESVEQWIEVAMGDGTADGPEMAWFLWDDDGIDALTKEFATDMYDDIQKLPYPVELADMFRVLVLKWFGGIYADVDARPLKHPYGWIQESDLTPWTDASSGTELALHNPDRDEYALPSYTPASYRALFEDAVAASTSQPSINAIFGIGADNLPDPDPTYWRMGYTYPVQVTNWASVMAPHHIVADQFLQTLISDIDRQSEDLQIVDPLDITGPPALTAAIQLVTRREDPALAWNSLSWRNPGDPVGGRGKVVAGDALILPITGFNPGRSWFQNMGSKSTSHPNARLWHAAAGSWRKMDLKVQFGKFCRVSLGMCKEWKKIPT</sequence>
<dbReference type="InterPro" id="IPR029044">
    <property type="entry name" value="Nucleotide-diphossugar_trans"/>
</dbReference>
<dbReference type="SUPFAM" id="SSF53448">
    <property type="entry name" value="Nucleotide-diphospho-sugar transferases"/>
    <property type="match status" value="1"/>
</dbReference>
<gene>
    <name evidence="2" type="ORF">LTR09_009702</name>
</gene>
<comment type="caution">
    <text evidence="2">The sequence shown here is derived from an EMBL/GenBank/DDBJ whole genome shotgun (WGS) entry which is preliminary data.</text>
</comment>
<dbReference type="EMBL" id="JAWDJX010000043">
    <property type="protein sequence ID" value="KAK3049048.1"/>
    <property type="molecule type" value="Genomic_DNA"/>
</dbReference>
<reference evidence="2" key="1">
    <citation type="submission" date="2023-04" db="EMBL/GenBank/DDBJ databases">
        <title>Black Yeasts Isolated from many extreme environments.</title>
        <authorList>
            <person name="Coleine C."/>
            <person name="Stajich J.E."/>
            <person name="Selbmann L."/>
        </authorList>
    </citation>
    <scope>NUCLEOTIDE SEQUENCE</scope>
    <source>
        <strain evidence="2">CCFEE 5312</strain>
    </source>
</reference>
<accession>A0AAJ0DFR7</accession>
<dbReference type="Proteomes" id="UP001271007">
    <property type="component" value="Unassembled WGS sequence"/>
</dbReference>
<evidence type="ECO:0000313" key="2">
    <source>
        <dbReference type="EMBL" id="KAK3049048.1"/>
    </source>
</evidence>
<comment type="similarity">
    <text evidence="1">Belongs to the glycosyltransferase 32 family.</text>
</comment>
<dbReference type="GO" id="GO:0000136">
    <property type="term" value="C:mannan polymerase complex"/>
    <property type="evidence" value="ECO:0007669"/>
    <property type="project" value="TreeGrafter"/>
</dbReference>
<dbReference type="GO" id="GO:0000009">
    <property type="term" value="F:alpha-1,6-mannosyltransferase activity"/>
    <property type="evidence" value="ECO:0007669"/>
    <property type="project" value="InterPro"/>
</dbReference>
<name>A0AAJ0DFR7_9PEZI</name>
<evidence type="ECO:0008006" key="4">
    <source>
        <dbReference type="Google" id="ProtNLM"/>
    </source>
</evidence>
<dbReference type="InterPro" id="IPR039367">
    <property type="entry name" value="Och1-like"/>
</dbReference>
<dbReference type="InterPro" id="IPR007577">
    <property type="entry name" value="GlycoTrfase_DXD_sugar-bd_CS"/>
</dbReference>
<dbReference type="PANTHER" id="PTHR31834:SF10">
    <property type="entry name" value="TRANSFERASE, PUTATIVE (AFU_ORTHOLOGUE AFUA_8G02040)-RELATED"/>
    <property type="match status" value="1"/>
</dbReference>
<dbReference type="PANTHER" id="PTHR31834">
    <property type="entry name" value="INITIATION-SPECIFIC ALPHA-1,6-MANNOSYLTRANSFERASE"/>
    <property type="match status" value="1"/>
</dbReference>
<dbReference type="GO" id="GO:0006487">
    <property type="term" value="P:protein N-linked glycosylation"/>
    <property type="evidence" value="ECO:0007669"/>
    <property type="project" value="TreeGrafter"/>
</dbReference>
<dbReference type="AlphaFoldDB" id="A0AAJ0DFR7"/>
<organism evidence="2 3">
    <name type="scientific">Extremus antarcticus</name>
    <dbReference type="NCBI Taxonomy" id="702011"/>
    <lineage>
        <taxon>Eukaryota</taxon>
        <taxon>Fungi</taxon>
        <taxon>Dikarya</taxon>
        <taxon>Ascomycota</taxon>
        <taxon>Pezizomycotina</taxon>
        <taxon>Dothideomycetes</taxon>
        <taxon>Dothideomycetidae</taxon>
        <taxon>Mycosphaerellales</taxon>
        <taxon>Extremaceae</taxon>
        <taxon>Extremus</taxon>
    </lineage>
</organism>
<dbReference type="Pfam" id="PF04488">
    <property type="entry name" value="Gly_transf_sug"/>
    <property type="match status" value="1"/>
</dbReference>
<proteinExistence type="inferred from homology"/>